<dbReference type="EMBL" id="LJVE01000008">
    <property type="protein sequence ID" value="KPL15681.1"/>
    <property type="molecule type" value="Genomic_DNA"/>
</dbReference>
<comment type="caution">
    <text evidence="2">The sequence shown here is derived from an EMBL/GenBank/DDBJ whole genome shotgun (WGS) entry which is preliminary data.</text>
</comment>
<evidence type="ECO:0000256" key="1">
    <source>
        <dbReference type="SAM" id="Phobius"/>
    </source>
</evidence>
<organism evidence="2 3">
    <name type="scientific">candidate division WOR_3 bacterium SM1_77</name>
    <dbReference type="NCBI Taxonomy" id="1703778"/>
    <lineage>
        <taxon>Bacteria</taxon>
        <taxon>Bacteria division WOR-3</taxon>
    </lineage>
</organism>
<protein>
    <submittedName>
        <fullName evidence="2">Uncharacterized protein</fullName>
    </submittedName>
</protein>
<keyword evidence="1" id="KW-0472">Membrane</keyword>
<dbReference type="Proteomes" id="UP000050975">
    <property type="component" value="Unassembled WGS sequence"/>
</dbReference>
<keyword evidence="1" id="KW-1133">Transmembrane helix</keyword>
<gene>
    <name evidence="2" type="ORF">AMJ74_00960</name>
</gene>
<proteinExistence type="predicted"/>
<keyword evidence="1" id="KW-0812">Transmembrane</keyword>
<evidence type="ECO:0000313" key="2">
    <source>
        <dbReference type="EMBL" id="KPL15681.1"/>
    </source>
</evidence>
<sequence length="302" mass="33594">MSDPKVYLVLDKINPRLRSIGSAILIVAGFLIQTSTRNILAGMPFILMCLLLNLIKGVSIKAVAPNELGWKEVTPDRIDQVLTHCRKIKKFRSQNLGCFIGFVIALIVFGSFAFSLLESLSLPFSFLAAVIDAAVLFSGLILSGRKSAWMPHALDVKAEIVQRIIQSPIVKNDPDLLGTPYLEIGHTEDGDYPNDTRIMIKFKDAPDAFIGLQGQISINTVKSSAYPYFYTVLIARPEFRLLDKFKSLKISLDNITLETKKTGEVDVVVIRQTTTKTSGYHTAQKMQDYILLNSIKMAKKLV</sequence>
<feature type="transmembrane region" description="Helical" evidence="1">
    <location>
        <begin position="96"/>
        <end position="117"/>
    </location>
</feature>
<feature type="transmembrane region" description="Helical" evidence="1">
    <location>
        <begin position="38"/>
        <end position="55"/>
    </location>
</feature>
<accession>A0A0S8K132</accession>
<feature type="transmembrane region" description="Helical" evidence="1">
    <location>
        <begin position="123"/>
        <end position="142"/>
    </location>
</feature>
<reference evidence="2 3" key="1">
    <citation type="journal article" date="2015" name="Microbiome">
        <title>Genomic resolution of linkages in carbon, nitrogen, and sulfur cycling among widespread estuary sediment bacteria.</title>
        <authorList>
            <person name="Baker B.J."/>
            <person name="Lazar C.S."/>
            <person name="Teske A.P."/>
            <person name="Dick G.J."/>
        </authorList>
    </citation>
    <scope>NUCLEOTIDE SEQUENCE [LARGE SCALE GENOMIC DNA]</scope>
    <source>
        <strain evidence="2">SM1_77</strain>
    </source>
</reference>
<dbReference type="AlphaFoldDB" id="A0A0S8K132"/>
<evidence type="ECO:0000313" key="3">
    <source>
        <dbReference type="Proteomes" id="UP000050975"/>
    </source>
</evidence>
<feature type="transmembrane region" description="Helical" evidence="1">
    <location>
        <begin position="15"/>
        <end position="32"/>
    </location>
</feature>
<name>A0A0S8K132_UNCW3</name>